<organism evidence="1 2">
    <name type="scientific">Popillia japonica</name>
    <name type="common">Japanese beetle</name>
    <dbReference type="NCBI Taxonomy" id="7064"/>
    <lineage>
        <taxon>Eukaryota</taxon>
        <taxon>Metazoa</taxon>
        <taxon>Ecdysozoa</taxon>
        <taxon>Arthropoda</taxon>
        <taxon>Hexapoda</taxon>
        <taxon>Insecta</taxon>
        <taxon>Pterygota</taxon>
        <taxon>Neoptera</taxon>
        <taxon>Endopterygota</taxon>
        <taxon>Coleoptera</taxon>
        <taxon>Polyphaga</taxon>
        <taxon>Scarabaeiformia</taxon>
        <taxon>Scarabaeidae</taxon>
        <taxon>Rutelinae</taxon>
        <taxon>Popillia</taxon>
    </lineage>
</organism>
<name>A0AAW1KH82_POPJA</name>
<comment type="caution">
    <text evidence="1">The sequence shown here is derived from an EMBL/GenBank/DDBJ whole genome shotgun (WGS) entry which is preliminary data.</text>
</comment>
<evidence type="ECO:0000313" key="1">
    <source>
        <dbReference type="EMBL" id="KAK9718078.1"/>
    </source>
</evidence>
<sequence>MKPENIYAAFKKAGILPYDRHIFKEEDFLPSSVTDRPVPGDNNIQQTNELPNMCNAEFSQASSSLHDYNVEISDNNPSRISNSDIMQISTGKQLSPTIKAFISPEEVRGFP</sequence>
<proteinExistence type="predicted"/>
<accession>A0AAW1KH82</accession>
<keyword evidence="2" id="KW-1185">Reference proteome</keyword>
<evidence type="ECO:0000313" key="2">
    <source>
        <dbReference type="Proteomes" id="UP001458880"/>
    </source>
</evidence>
<dbReference type="Proteomes" id="UP001458880">
    <property type="component" value="Unassembled WGS sequence"/>
</dbReference>
<protein>
    <submittedName>
        <fullName evidence="1">Uncharacterized protein</fullName>
    </submittedName>
</protein>
<dbReference type="AlphaFoldDB" id="A0AAW1KH82"/>
<reference evidence="1 2" key="1">
    <citation type="journal article" date="2024" name="BMC Genomics">
        <title>De novo assembly and annotation of Popillia japonica's genome with initial clues to its potential as an invasive pest.</title>
        <authorList>
            <person name="Cucini C."/>
            <person name="Boschi S."/>
            <person name="Funari R."/>
            <person name="Cardaioli E."/>
            <person name="Iannotti N."/>
            <person name="Marturano G."/>
            <person name="Paoli F."/>
            <person name="Bruttini M."/>
            <person name="Carapelli A."/>
            <person name="Frati F."/>
            <person name="Nardi F."/>
        </authorList>
    </citation>
    <scope>NUCLEOTIDE SEQUENCE [LARGE SCALE GENOMIC DNA]</scope>
    <source>
        <strain evidence="1">DMR45628</strain>
    </source>
</reference>
<gene>
    <name evidence="1" type="ORF">QE152_g23406</name>
</gene>
<dbReference type="EMBL" id="JASPKY010000232">
    <property type="protein sequence ID" value="KAK9718078.1"/>
    <property type="molecule type" value="Genomic_DNA"/>
</dbReference>